<name>A0A1B7TE86_9ASCO</name>
<accession>A0A1B7TE86</accession>
<proteinExistence type="inferred from homology"/>
<dbReference type="PANTHER" id="PTHR43765:SF2">
    <property type="entry name" value="2-DEHYDROPANTOATE 2-REDUCTASE"/>
    <property type="match status" value="1"/>
</dbReference>
<dbReference type="OrthoDB" id="73846at2759"/>
<comment type="similarity">
    <text evidence="1">Belongs to the ketopantoate reductase family.</text>
</comment>
<sequence length="384" mass="43278">MSITTSASSVCAKVPTFHIIGLGAMGSIIAYALQNKFPSYNIVPILRSNEKVNTFKKKYDSKFTLHRQYDSNKIEVSESFDLTTSLDNVKEEHIDNLIITTKTYQSIEALKPIWSKIDNKTNIVLIQNGFGSFEALSEAYPEIIKENYKVFQGVISHAVFGSSENFNEFYHAGFLDLKIAQINGFDKSKESKIQSFAEVNEMIKESQLCSTLKEINLDVKIMSYQELIVGQIKKLCVNCCINGWTSILNCMNGDFHYDKETTLDLYQDTVQEILDVFSVDPNLKGVFGYKNKENMPEVDLGFAEDSRKLAEWVYQIGVIDCGGNSSSMRQDVINKRGTEIDFINGYVCSLAKKLDLPKSTYKVNQTAVNLHKLKCEIVKIGGIN</sequence>
<dbReference type="GO" id="GO:0008677">
    <property type="term" value="F:2-dehydropantoate 2-reductase activity"/>
    <property type="evidence" value="ECO:0007669"/>
    <property type="project" value="UniProtKB-EC"/>
</dbReference>
<evidence type="ECO:0000256" key="2">
    <source>
        <dbReference type="ARBA" id="ARBA00013014"/>
    </source>
</evidence>
<dbReference type="GO" id="GO:0050661">
    <property type="term" value="F:NADP binding"/>
    <property type="evidence" value="ECO:0007669"/>
    <property type="project" value="TreeGrafter"/>
</dbReference>
<evidence type="ECO:0000313" key="8">
    <source>
        <dbReference type="EMBL" id="OBA27069.1"/>
    </source>
</evidence>
<gene>
    <name evidence="8" type="ORF">HANVADRAFT_23901</name>
</gene>
<dbReference type="NCBIfam" id="TIGR00745">
    <property type="entry name" value="apbA_panE"/>
    <property type="match status" value="1"/>
</dbReference>
<dbReference type="EC" id="1.1.1.169" evidence="2"/>
<organism evidence="8 9">
    <name type="scientific">Hanseniaspora valbyensis NRRL Y-1626</name>
    <dbReference type="NCBI Taxonomy" id="766949"/>
    <lineage>
        <taxon>Eukaryota</taxon>
        <taxon>Fungi</taxon>
        <taxon>Dikarya</taxon>
        <taxon>Ascomycota</taxon>
        <taxon>Saccharomycotina</taxon>
        <taxon>Saccharomycetes</taxon>
        <taxon>Saccharomycodales</taxon>
        <taxon>Saccharomycodaceae</taxon>
        <taxon>Hanseniaspora</taxon>
    </lineage>
</organism>
<keyword evidence="4" id="KW-0560">Oxidoreductase</keyword>
<dbReference type="SUPFAM" id="SSF48179">
    <property type="entry name" value="6-phosphogluconate dehydrogenase C-terminal domain-like"/>
    <property type="match status" value="1"/>
</dbReference>
<dbReference type="GO" id="GO:0015940">
    <property type="term" value="P:pantothenate biosynthetic process"/>
    <property type="evidence" value="ECO:0007669"/>
    <property type="project" value="InterPro"/>
</dbReference>
<dbReference type="InterPro" id="IPR013332">
    <property type="entry name" value="KPR_N"/>
</dbReference>
<evidence type="ECO:0000259" key="7">
    <source>
        <dbReference type="Pfam" id="PF08546"/>
    </source>
</evidence>
<dbReference type="InterPro" id="IPR008927">
    <property type="entry name" value="6-PGluconate_DH-like_C_sf"/>
</dbReference>
<dbReference type="PANTHER" id="PTHR43765">
    <property type="entry name" value="2-DEHYDROPANTOATE 2-REDUCTASE-RELATED"/>
    <property type="match status" value="1"/>
</dbReference>
<dbReference type="Pfam" id="PF08546">
    <property type="entry name" value="ApbA_C"/>
    <property type="match status" value="1"/>
</dbReference>
<dbReference type="Proteomes" id="UP000092321">
    <property type="component" value="Unassembled WGS sequence"/>
</dbReference>
<feature type="domain" description="Ketopantoate reductase N-terminal" evidence="6">
    <location>
        <begin position="17"/>
        <end position="183"/>
    </location>
</feature>
<comment type="caution">
    <text evidence="8">The sequence shown here is derived from an EMBL/GenBank/DDBJ whole genome shotgun (WGS) entry which is preliminary data.</text>
</comment>
<dbReference type="Pfam" id="PF02558">
    <property type="entry name" value="ApbA"/>
    <property type="match status" value="1"/>
</dbReference>
<evidence type="ECO:0000256" key="3">
    <source>
        <dbReference type="ARBA" id="ARBA00022857"/>
    </source>
</evidence>
<evidence type="ECO:0000313" key="9">
    <source>
        <dbReference type="Proteomes" id="UP000092321"/>
    </source>
</evidence>
<keyword evidence="3" id="KW-0521">NADP</keyword>
<dbReference type="EMBL" id="LXPE01000011">
    <property type="protein sequence ID" value="OBA27069.1"/>
    <property type="molecule type" value="Genomic_DNA"/>
</dbReference>
<evidence type="ECO:0000256" key="5">
    <source>
        <dbReference type="ARBA" id="ARBA00032024"/>
    </source>
</evidence>
<dbReference type="AlphaFoldDB" id="A0A1B7TE86"/>
<dbReference type="Gene3D" id="1.10.1040.10">
    <property type="entry name" value="N-(1-d-carboxylethyl)-l-norvaline Dehydrogenase, domain 2"/>
    <property type="match status" value="1"/>
</dbReference>
<protein>
    <recommendedName>
        <fullName evidence="2">2-dehydropantoate 2-reductase</fullName>
        <ecNumber evidence="2">1.1.1.169</ecNumber>
    </recommendedName>
    <alternativeName>
        <fullName evidence="5">Ketopantoate reductase</fullName>
    </alternativeName>
</protein>
<dbReference type="SUPFAM" id="SSF51735">
    <property type="entry name" value="NAD(P)-binding Rossmann-fold domains"/>
    <property type="match status" value="1"/>
</dbReference>
<dbReference type="InterPro" id="IPR050838">
    <property type="entry name" value="Ketopantoate_reductase"/>
</dbReference>
<dbReference type="Gene3D" id="3.40.50.720">
    <property type="entry name" value="NAD(P)-binding Rossmann-like Domain"/>
    <property type="match status" value="1"/>
</dbReference>
<dbReference type="InterPro" id="IPR013752">
    <property type="entry name" value="KPA_reductase"/>
</dbReference>
<keyword evidence="9" id="KW-1185">Reference proteome</keyword>
<evidence type="ECO:0000256" key="4">
    <source>
        <dbReference type="ARBA" id="ARBA00023002"/>
    </source>
</evidence>
<dbReference type="GO" id="GO:0005739">
    <property type="term" value="C:mitochondrion"/>
    <property type="evidence" value="ECO:0007669"/>
    <property type="project" value="TreeGrafter"/>
</dbReference>
<evidence type="ECO:0000259" key="6">
    <source>
        <dbReference type="Pfam" id="PF02558"/>
    </source>
</evidence>
<dbReference type="InterPro" id="IPR013328">
    <property type="entry name" value="6PGD_dom2"/>
</dbReference>
<dbReference type="InterPro" id="IPR003710">
    <property type="entry name" value="ApbA"/>
</dbReference>
<feature type="domain" description="Ketopantoate reductase C-terminal" evidence="7">
    <location>
        <begin position="231"/>
        <end position="370"/>
    </location>
</feature>
<reference evidence="9" key="1">
    <citation type="journal article" date="2016" name="Proc. Natl. Acad. Sci. U.S.A.">
        <title>Comparative genomics of biotechnologically important yeasts.</title>
        <authorList>
            <person name="Riley R."/>
            <person name="Haridas S."/>
            <person name="Wolfe K.H."/>
            <person name="Lopes M.R."/>
            <person name="Hittinger C.T."/>
            <person name="Goeker M."/>
            <person name="Salamov A.A."/>
            <person name="Wisecaver J.H."/>
            <person name="Long T.M."/>
            <person name="Calvey C.H."/>
            <person name="Aerts A.L."/>
            <person name="Barry K.W."/>
            <person name="Choi C."/>
            <person name="Clum A."/>
            <person name="Coughlan A.Y."/>
            <person name="Deshpande S."/>
            <person name="Douglass A.P."/>
            <person name="Hanson S.J."/>
            <person name="Klenk H.-P."/>
            <person name="LaButti K.M."/>
            <person name="Lapidus A."/>
            <person name="Lindquist E.A."/>
            <person name="Lipzen A.M."/>
            <person name="Meier-Kolthoff J.P."/>
            <person name="Ohm R.A."/>
            <person name="Otillar R.P."/>
            <person name="Pangilinan J.L."/>
            <person name="Peng Y."/>
            <person name="Rokas A."/>
            <person name="Rosa C.A."/>
            <person name="Scheuner C."/>
            <person name="Sibirny A.A."/>
            <person name="Slot J.C."/>
            <person name="Stielow J.B."/>
            <person name="Sun H."/>
            <person name="Kurtzman C.P."/>
            <person name="Blackwell M."/>
            <person name="Grigoriev I.V."/>
            <person name="Jeffries T.W."/>
        </authorList>
    </citation>
    <scope>NUCLEOTIDE SEQUENCE [LARGE SCALE GENOMIC DNA]</scope>
    <source>
        <strain evidence="9">NRRL Y-1626</strain>
    </source>
</reference>
<dbReference type="InterPro" id="IPR036291">
    <property type="entry name" value="NAD(P)-bd_dom_sf"/>
</dbReference>
<evidence type="ECO:0000256" key="1">
    <source>
        <dbReference type="ARBA" id="ARBA00007870"/>
    </source>
</evidence>